<accession>A0ABZ0Z3C2</accession>
<evidence type="ECO:0008006" key="3">
    <source>
        <dbReference type="Google" id="ProtNLM"/>
    </source>
</evidence>
<protein>
    <recommendedName>
        <fullName evidence="3">Peptidase M48 domain-containing protein</fullName>
    </recommendedName>
</protein>
<dbReference type="Proteomes" id="UP001358193">
    <property type="component" value="Segment"/>
</dbReference>
<dbReference type="EMBL" id="OR769223">
    <property type="protein sequence ID" value="WQJ53705.1"/>
    <property type="molecule type" value="Genomic_DNA"/>
</dbReference>
<evidence type="ECO:0000313" key="1">
    <source>
        <dbReference type="EMBL" id="WQJ53705.1"/>
    </source>
</evidence>
<organism evidence="1 2">
    <name type="scientific">phage Lak_Megaphage_Sonny</name>
    <dbReference type="NCBI Taxonomy" id="3109229"/>
    <lineage>
        <taxon>Viruses</taxon>
        <taxon>Duplodnaviria</taxon>
        <taxon>Heunggongvirae</taxon>
        <taxon>Uroviricota</taxon>
        <taxon>Caudoviricetes</taxon>
        <taxon>Caudoviricetes code 15 clade</taxon>
    </lineage>
</organism>
<name>A0ABZ0Z3C2_9CAUD</name>
<proteinExistence type="predicted"/>
<keyword evidence="2" id="KW-1185">Reference proteome</keyword>
<reference evidence="1 2" key="1">
    <citation type="submission" date="2023-11" db="EMBL/GenBank/DDBJ databases">
        <authorList>
            <person name="Cook R."/>
            <person name="Crisci M."/>
            <person name="Pye H."/>
            <person name="Adriaenssens E."/>
            <person name="Santini J."/>
        </authorList>
    </citation>
    <scope>NUCLEOTIDE SEQUENCE [LARGE SCALE GENOMIC DNA]</scope>
    <source>
        <strain evidence="1">Lak_Megaphage_Sonny</strain>
    </source>
</reference>
<sequence>MIGGLFYKYKNTYFKMRNSRKYCYDRDAVTYESALYSLITHDMIQESYHVVNTFVDCALDIVRMLDESDILGEIYSGWSFDIANKQCIKAAENEGETFKPVYLNIINDDSYICSMSTTDRSNSSDKIIITINYAKLINNTYDEVIAILSHEFRHVLEMYIDEKKSHINDTINEMIDDPIKKHTNKIIFNDAVNIVNLFAESEERSRIDGTIHYLKNINTNTENTNENYKKIAYLIKISNNMHKMYDMQISLADLDILMQTQNFQKILLVGYLYNKYCLKLDIEITEEMIHNWLKYKNDATEILKFLNNNFERFYKKLIDCIVTHLII</sequence>
<evidence type="ECO:0000313" key="2">
    <source>
        <dbReference type="Proteomes" id="UP001358193"/>
    </source>
</evidence>